<evidence type="ECO:0000256" key="10">
    <source>
        <dbReference type="ARBA" id="ARBA00022989"/>
    </source>
</evidence>
<gene>
    <name evidence="13" type="ORF">EZV62_023411</name>
</gene>
<comment type="caution">
    <text evidence="13">The sequence shown here is derived from an EMBL/GenBank/DDBJ whole genome shotgun (WGS) entry which is preliminary data.</text>
</comment>
<dbReference type="InterPro" id="IPR044231">
    <property type="entry name" value="SP1/SPL1"/>
</dbReference>
<evidence type="ECO:0000313" key="14">
    <source>
        <dbReference type="Proteomes" id="UP000323000"/>
    </source>
</evidence>
<accession>A0A5C7H212</accession>
<reference evidence="14" key="1">
    <citation type="journal article" date="2019" name="Gigascience">
        <title>De novo genome assembly of the endangered Acer yangbiense, a plant species with extremely small populations endemic to Yunnan Province, China.</title>
        <authorList>
            <person name="Yang J."/>
            <person name="Wariss H.M."/>
            <person name="Tao L."/>
            <person name="Zhang R."/>
            <person name="Yun Q."/>
            <person name="Hollingsworth P."/>
            <person name="Dao Z."/>
            <person name="Luo G."/>
            <person name="Guo H."/>
            <person name="Ma Y."/>
            <person name="Sun W."/>
        </authorList>
    </citation>
    <scope>NUCLEOTIDE SEQUENCE [LARGE SCALE GENOMIC DNA]</scope>
    <source>
        <strain evidence="14">cv. Malutang</strain>
    </source>
</reference>
<evidence type="ECO:0000256" key="4">
    <source>
        <dbReference type="ARBA" id="ARBA00022679"/>
    </source>
</evidence>
<evidence type="ECO:0000256" key="5">
    <source>
        <dbReference type="ARBA" id="ARBA00022692"/>
    </source>
</evidence>
<dbReference type="OrthoDB" id="66726at2759"/>
<dbReference type="Pfam" id="PF12483">
    <property type="entry name" value="GIDE"/>
    <property type="match status" value="1"/>
</dbReference>
<keyword evidence="6" id="KW-0479">Metal-binding</keyword>
<dbReference type="EMBL" id="VAHF01000011">
    <property type="protein sequence ID" value="TXG50887.1"/>
    <property type="molecule type" value="Genomic_DNA"/>
</dbReference>
<proteinExistence type="predicted"/>
<name>A0A5C7H212_9ROSI</name>
<dbReference type="GO" id="GO:0061630">
    <property type="term" value="F:ubiquitin protein ligase activity"/>
    <property type="evidence" value="ECO:0007669"/>
    <property type="project" value="UniProtKB-EC"/>
</dbReference>
<dbReference type="GO" id="GO:0016567">
    <property type="term" value="P:protein ubiquitination"/>
    <property type="evidence" value="ECO:0007669"/>
    <property type="project" value="InterPro"/>
</dbReference>
<dbReference type="PANTHER" id="PTHR47568">
    <property type="match status" value="1"/>
</dbReference>
<dbReference type="GO" id="GO:0016020">
    <property type="term" value="C:membrane"/>
    <property type="evidence" value="ECO:0007669"/>
    <property type="project" value="UniProtKB-SubCell"/>
</dbReference>
<keyword evidence="5" id="KW-0812">Transmembrane</keyword>
<evidence type="ECO:0000256" key="2">
    <source>
        <dbReference type="ARBA" id="ARBA00004141"/>
    </source>
</evidence>
<protein>
    <recommendedName>
        <fullName evidence="3">RING-type E3 ubiquitin transferase</fullName>
        <ecNumber evidence="3">2.3.2.27</ecNumber>
    </recommendedName>
</protein>
<dbReference type="AlphaFoldDB" id="A0A5C7H212"/>
<sequence length="215" mass="23712">MWDGFFFCLGGAVLYVCGTSFDRDIDLVKMAKRVNKLKDLAQLFNTESKFSPLVVISGRVGSETPIICDYSPLGGVIVEKTTKLWFKKLNDVGSWIKDSSLLESIHKVVPWYLDDGTGRAFVVGAQNSLGPVLIAKKEVFDGSVGSCLNEKLGFPTGIKVLGVEHVERLLPIGASMTDWPGRLTVDELLADMGMSSRLDTTKAYNDVRIMQLRFI</sequence>
<keyword evidence="8" id="KW-0833">Ubl conjugation pathway</keyword>
<organism evidence="13 14">
    <name type="scientific">Acer yangbiense</name>
    <dbReference type="NCBI Taxonomy" id="1000413"/>
    <lineage>
        <taxon>Eukaryota</taxon>
        <taxon>Viridiplantae</taxon>
        <taxon>Streptophyta</taxon>
        <taxon>Embryophyta</taxon>
        <taxon>Tracheophyta</taxon>
        <taxon>Spermatophyta</taxon>
        <taxon>Magnoliopsida</taxon>
        <taxon>eudicotyledons</taxon>
        <taxon>Gunneridae</taxon>
        <taxon>Pentapetalae</taxon>
        <taxon>rosids</taxon>
        <taxon>malvids</taxon>
        <taxon>Sapindales</taxon>
        <taxon>Sapindaceae</taxon>
        <taxon>Hippocastanoideae</taxon>
        <taxon>Acereae</taxon>
        <taxon>Acer</taxon>
    </lineage>
</organism>
<dbReference type="PANTHER" id="PTHR47568:SF2">
    <property type="entry name" value="E3 UBIQUITIN-PROTEIN LIGASE SP1-RELATED"/>
    <property type="match status" value="1"/>
</dbReference>
<evidence type="ECO:0000256" key="6">
    <source>
        <dbReference type="ARBA" id="ARBA00022723"/>
    </source>
</evidence>
<feature type="domain" description="E3 Ubiquitin ligase MUL1-like" evidence="12">
    <location>
        <begin position="92"/>
        <end position="177"/>
    </location>
</feature>
<evidence type="ECO:0000256" key="8">
    <source>
        <dbReference type="ARBA" id="ARBA00022786"/>
    </source>
</evidence>
<comment type="subcellular location">
    <subcellularLocation>
        <location evidence="2">Membrane</location>
        <topology evidence="2">Multi-pass membrane protein</topology>
    </subcellularLocation>
</comment>
<dbReference type="GO" id="GO:0008270">
    <property type="term" value="F:zinc ion binding"/>
    <property type="evidence" value="ECO:0007669"/>
    <property type="project" value="UniProtKB-KW"/>
</dbReference>
<comment type="catalytic activity">
    <reaction evidence="1">
        <text>S-ubiquitinyl-[E2 ubiquitin-conjugating enzyme]-L-cysteine + [acceptor protein]-L-lysine = [E2 ubiquitin-conjugating enzyme]-L-cysteine + N(6)-ubiquitinyl-[acceptor protein]-L-lysine.</text>
        <dbReference type="EC" id="2.3.2.27"/>
    </reaction>
</comment>
<evidence type="ECO:0000256" key="1">
    <source>
        <dbReference type="ARBA" id="ARBA00000900"/>
    </source>
</evidence>
<dbReference type="Proteomes" id="UP000323000">
    <property type="component" value="Chromosome 11"/>
</dbReference>
<keyword evidence="4" id="KW-0808">Transferase</keyword>
<keyword evidence="10" id="KW-1133">Transmembrane helix</keyword>
<keyword evidence="9" id="KW-0862">Zinc</keyword>
<keyword evidence="14" id="KW-1185">Reference proteome</keyword>
<evidence type="ECO:0000313" key="13">
    <source>
        <dbReference type="EMBL" id="TXG50887.1"/>
    </source>
</evidence>
<evidence type="ECO:0000259" key="12">
    <source>
        <dbReference type="Pfam" id="PF12483"/>
    </source>
</evidence>
<dbReference type="EC" id="2.3.2.27" evidence="3"/>
<keyword evidence="11" id="KW-0472">Membrane</keyword>
<dbReference type="InterPro" id="IPR022170">
    <property type="entry name" value="MUL1-like"/>
</dbReference>
<evidence type="ECO:0000256" key="7">
    <source>
        <dbReference type="ARBA" id="ARBA00022771"/>
    </source>
</evidence>
<keyword evidence="7" id="KW-0863">Zinc-finger</keyword>
<evidence type="ECO:0000256" key="9">
    <source>
        <dbReference type="ARBA" id="ARBA00022833"/>
    </source>
</evidence>
<evidence type="ECO:0000256" key="3">
    <source>
        <dbReference type="ARBA" id="ARBA00012483"/>
    </source>
</evidence>
<evidence type="ECO:0000256" key="11">
    <source>
        <dbReference type="ARBA" id="ARBA00023136"/>
    </source>
</evidence>